<dbReference type="AlphaFoldDB" id="A0A3D9YT57"/>
<evidence type="ECO:0000313" key="2">
    <source>
        <dbReference type="Proteomes" id="UP000256900"/>
    </source>
</evidence>
<accession>A0A3D9YT57</accession>
<sequence length="96" mass="11177">MRPRRFKPTPHLIAGAVEYEKAIWGSQGMFPFKSGQPLQARRNHHIEVFQGDVFHLHRLGFAPMGYPFYRKHKFTVVFSSSCLRLFKRAGLTDKLC</sequence>
<gene>
    <name evidence="1" type="ORF">DES32_2917</name>
</gene>
<proteinExistence type="predicted"/>
<comment type="caution">
    <text evidence="1">The sequence shown here is derived from an EMBL/GenBank/DDBJ whole genome shotgun (WGS) entry which is preliminary data.</text>
</comment>
<evidence type="ECO:0000313" key="1">
    <source>
        <dbReference type="EMBL" id="REF84072.1"/>
    </source>
</evidence>
<protein>
    <submittedName>
        <fullName evidence="1">Uncharacterized protein</fullName>
    </submittedName>
</protein>
<dbReference type="Proteomes" id="UP000256900">
    <property type="component" value="Unassembled WGS sequence"/>
</dbReference>
<organism evidence="1 2">
    <name type="scientific">Methylovirgula ligni</name>
    <dbReference type="NCBI Taxonomy" id="569860"/>
    <lineage>
        <taxon>Bacteria</taxon>
        <taxon>Pseudomonadati</taxon>
        <taxon>Pseudomonadota</taxon>
        <taxon>Alphaproteobacteria</taxon>
        <taxon>Hyphomicrobiales</taxon>
        <taxon>Beijerinckiaceae</taxon>
        <taxon>Methylovirgula</taxon>
    </lineage>
</organism>
<reference evidence="1 2" key="1">
    <citation type="submission" date="2018-08" db="EMBL/GenBank/DDBJ databases">
        <title>Genomic Encyclopedia of Type Strains, Phase IV (KMG-IV): sequencing the most valuable type-strain genomes for metagenomic binning, comparative biology and taxonomic classification.</title>
        <authorList>
            <person name="Goeker M."/>
        </authorList>
    </citation>
    <scope>NUCLEOTIDE SEQUENCE [LARGE SCALE GENOMIC DNA]</scope>
    <source>
        <strain evidence="1 2">BW863</strain>
    </source>
</reference>
<name>A0A3D9YT57_9HYPH</name>
<dbReference type="EMBL" id="QUMO01000005">
    <property type="protein sequence ID" value="REF84072.1"/>
    <property type="molecule type" value="Genomic_DNA"/>
</dbReference>
<keyword evidence="2" id="KW-1185">Reference proteome</keyword>